<accession>A0A2S5Z549</accession>
<dbReference type="OrthoDB" id="7061261at2"/>
<comment type="catalytic activity">
    <reaction evidence="2">
        <text>a 3'-end 2',3'-cyclophospho-ribonucleotide-RNA + H2O = a 3'-end 2'-phospho-ribonucleotide-RNA + H(+)</text>
        <dbReference type="Rhea" id="RHEA:11828"/>
        <dbReference type="Rhea" id="RHEA-COMP:10464"/>
        <dbReference type="Rhea" id="RHEA-COMP:17353"/>
        <dbReference type="ChEBI" id="CHEBI:15377"/>
        <dbReference type="ChEBI" id="CHEBI:15378"/>
        <dbReference type="ChEBI" id="CHEBI:83064"/>
        <dbReference type="ChEBI" id="CHEBI:173113"/>
        <dbReference type="EC" id="3.1.4.58"/>
    </reaction>
</comment>
<dbReference type="PANTHER" id="PTHR35561:SF1">
    <property type="entry name" value="RNA 2',3'-CYCLIC PHOSPHODIESTERASE"/>
    <property type="match status" value="1"/>
</dbReference>
<evidence type="ECO:0000313" key="3">
    <source>
        <dbReference type="EMBL" id="PPI82496.1"/>
    </source>
</evidence>
<evidence type="ECO:0000313" key="4">
    <source>
        <dbReference type="Proteomes" id="UP000239917"/>
    </source>
</evidence>
<dbReference type="InterPro" id="IPR009097">
    <property type="entry name" value="Cyclic_Pdiesterase"/>
</dbReference>
<organism evidence="3 4">
    <name type="scientific">Marinobacter maroccanus</name>
    <dbReference type="NCBI Taxonomy" id="2055143"/>
    <lineage>
        <taxon>Bacteria</taxon>
        <taxon>Pseudomonadati</taxon>
        <taxon>Pseudomonadota</taxon>
        <taxon>Gammaproteobacteria</taxon>
        <taxon>Pseudomonadales</taxon>
        <taxon>Marinobacteraceae</taxon>
        <taxon>Marinobacter</taxon>
    </lineage>
</organism>
<evidence type="ECO:0000256" key="1">
    <source>
        <dbReference type="ARBA" id="ARBA00022801"/>
    </source>
</evidence>
<reference evidence="3 4" key="1">
    <citation type="submission" date="2018-01" db="EMBL/GenBank/DDBJ databases">
        <title>Complete genome sequences of the type strains of Marinobacter flavimaris and Marinobacter maroccanus.</title>
        <authorList>
            <person name="Palau M."/>
            <person name="Boujida N."/>
            <person name="Manresa A."/>
            <person name="Minana-Galbis D."/>
        </authorList>
    </citation>
    <scope>NUCLEOTIDE SEQUENCE [LARGE SCALE GENOMIC DNA]</scope>
    <source>
        <strain evidence="3 4">N4</strain>
    </source>
</reference>
<dbReference type="Gene3D" id="3.90.1140.10">
    <property type="entry name" value="Cyclic phosphodiesterase"/>
    <property type="match status" value="1"/>
</dbReference>
<dbReference type="NCBIfam" id="TIGR02258">
    <property type="entry name" value="2_5_ligase"/>
    <property type="match status" value="1"/>
</dbReference>
<keyword evidence="4" id="KW-1185">Reference proteome</keyword>
<feature type="active site" description="Proton acceptor" evidence="2">
    <location>
        <position position="121"/>
    </location>
</feature>
<feature type="short sequence motif" description="HXTX 1" evidence="2">
    <location>
        <begin position="37"/>
        <end position="40"/>
    </location>
</feature>
<gene>
    <name evidence="3" type="primary">thpR</name>
    <name evidence="3" type="ORF">KEHDKFFH_19215</name>
</gene>
<feature type="short sequence motif" description="HXTX 2" evidence="2">
    <location>
        <begin position="121"/>
        <end position="124"/>
    </location>
</feature>
<feature type="active site" description="Proton donor" evidence="2">
    <location>
        <position position="37"/>
    </location>
</feature>
<dbReference type="GO" id="GO:0008664">
    <property type="term" value="F:RNA 2',3'-cyclic 3'-phosphodiesterase activity"/>
    <property type="evidence" value="ECO:0007669"/>
    <property type="project" value="UniProtKB-EC"/>
</dbReference>
<dbReference type="PANTHER" id="PTHR35561">
    <property type="entry name" value="RNA 2',3'-CYCLIC PHOSPHODIESTERASE"/>
    <property type="match status" value="1"/>
</dbReference>
<dbReference type="AlphaFoldDB" id="A0A2S5Z549"/>
<proteinExistence type="inferred from homology"/>
<name>A0A2S5Z549_9GAMM</name>
<comment type="caution">
    <text evidence="3">The sequence shown here is derived from an EMBL/GenBank/DDBJ whole genome shotgun (WGS) entry which is preliminary data.</text>
</comment>
<dbReference type="InterPro" id="IPR004175">
    <property type="entry name" value="RNA_CPDase"/>
</dbReference>
<comment type="similarity">
    <text evidence="2">Belongs to the 2H phosphoesterase superfamily. ThpR family.</text>
</comment>
<dbReference type="RefSeq" id="WP_104323396.1">
    <property type="nucleotide sequence ID" value="NZ_PSSX01000027.1"/>
</dbReference>
<keyword evidence="1 2" id="KW-0378">Hydrolase</keyword>
<sequence>MPRLFFGLELPPEIKDRLLKVRSAVPGAKWQGAAQLHITLLFLGTVSQEDLEALAGSARSIKSEPFLLDVAGVGCFGQPQRPKNLWAGVQPEAPVAALNKTLGARMEKFGFGAESRVFRPHITLARFKRQAGSVEPLLVEYGDSGFGQFQVTEFVLFESKPGPDGSVYSVIERFPLRNGG</sequence>
<protein>
    <recommendedName>
        <fullName evidence="2">RNA 2',3'-cyclic phosphodiesterase</fullName>
        <shortName evidence="2">RNA 2',3'-CPDase</shortName>
        <ecNumber evidence="2">3.1.4.58</ecNumber>
    </recommendedName>
</protein>
<dbReference type="SUPFAM" id="SSF55144">
    <property type="entry name" value="LigT-like"/>
    <property type="match status" value="1"/>
</dbReference>
<comment type="function">
    <text evidence="2">Hydrolyzes RNA 2',3'-cyclic phosphodiester to an RNA 2'-phosphomonoester.</text>
</comment>
<dbReference type="EMBL" id="PSSX01000027">
    <property type="protein sequence ID" value="PPI82496.1"/>
    <property type="molecule type" value="Genomic_DNA"/>
</dbReference>
<dbReference type="GO" id="GO:0004113">
    <property type="term" value="F:2',3'-cyclic-nucleotide 3'-phosphodiesterase activity"/>
    <property type="evidence" value="ECO:0007669"/>
    <property type="project" value="InterPro"/>
</dbReference>
<dbReference type="HAMAP" id="MF_01940">
    <property type="entry name" value="RNA_CPDase"/>
    <property type="match status" value="1"/>
</dbReference>
<evidence type="ECO:0000256" key="2">
    <source>
        <dbReference type="HAMAP-Rule" id="MF_01940"/>
    </source>
</evidence>
<dbReference type="Pfam" id="PF13563">
    <property type="entry name" value="2_5_RNA_ligase2"/>
    <property type="match status" value="1"/>
</dbReference>
<dbReference type="EC" id="3.1.4.58" evidence="2"/>
<dbReference type="Proteomes" id="UP000239917">
    <property type="component" value="Unassembled WGS sequence"/>
</dbReference>